<accession>A0A7C9N1N1</accession>
<dbReference type="RefSeq" id="WP_161483759.1">
    <property type="nucleotide sequence ID" value="NZ_WXEW01000012.1"/>
</dbReference>
<dbReference type="AlphaFoldDB" id="A0A7C9N1N1"/>
<comment type="caution">
    <text evidence="1">The sequence shown here is derived from an EMBL/GenBank/DDBJ whole genome shotgun (WGS) entry which is preliminary data.</text>
</comment>
<evidence type="ECO:0000313" key="2">
    <source>
        <dbReference type="Proteomes" id="UP000479526"/>
    </source>
</evidence>
<dbReference type="EMBL" id="WXEW01000012">
    <property type="protein sequence ID" value="NAS26771.1"/>
    <property type="molecule type" value="Genomic_DNA"/>
</dbReference>
<name>A0A7C9N1N1_9ACTN</name>
<protein>
    <recommendedName>
        <fullName evidence="3">PknH-like extracellular domain-containing protein</fullName>
    </recommendedName>
</protein>
<keyword evidence="2" id="KW-1185">Reference proteome</keyword>
<gene>
    <name evidence="1" type="ORF">GT755_34500</name>
</gene>
<evidence type="ECO:0000313" key="1">
    <source>
        <dbReference type="EMBL" id="NAS26771.1"/>
    </source>
</evidence>
<organism evidence="1 2">
    <name type="scientific">Herbidospora solisilvae</name>
    <dbReference type="NCBI Taxonomy" id="2696284"/>
    <lineage>
        <taxon>Bacteria</taxon>
        <taxon>Bacillati</taxon>
        <taxon>Actinomycetota</taxon>
        <taxon>Actinomycetes</taxon>
        <taxon>Streptosporangiales</taxon>
        <taxon>Streptosporangiaceae</taxon>
        <taxon>Herbidospora</taxon>
    </lineage>
</organism>
<evidence type="ECO:0008006" key="3">
    <source>
        <dbReference type="Google" id="ProtNLM"/>
    </source>
</evidence>
<dbReference type="Proteomes" id="UP000479526">
    <property type="component" value="Unassembled WGS sequence"/>
</dbReference>
<proteinExistence type="predicted"/>
<reference evidence="1 2" key="1">
    <citation type="submission" date="2020-01" db="EMBL/GenBank/DDBJ databases">
        <title>Herbidospora sp. NEAU-GS84 nov., a novel actinomycete isolated from soil.</title>
        <authorList>
            <person name="Han L."/>
        </authorList>
    </citation>
    <scope>NUCLEOTIDE SEQUENCE [LARGE SCALE GENOMIC DNA]</scope>
    <source>
        <strain evidence="1 2">NEAU-GS84</strain>
    </source>
</reference>
<sequence>MIMTLVLAGSLAVAPLSDAEIKSALLTAKDFGKGTGVLVRDVDAGILSTFRVDHARCMEALKGYDAAFGGTRPSAWTFGKVAALHQVFTGNAATIKSLKAAASRVGPACDGQTGFRGESSFKRKKVANLGDATYAFQVTFDYVPYGLGRNATYVSEFVVVAYRSAVIVYQGQSGKGRSTWPTTVKNTKKAVAKLKKVYAKRA</sequence>